<comment type="caution">
    <text evidence="1">The sequence shown here is derived from an EMBL/GenBank/DDBJ whole genome shotgun (WGS) entry which is preliminary data.</text>
</comment>
<dbReference type="EMBL" id="CATOUU010000042">
    <property type="protein sequence ID" value="CAI9914107.1"/>
    <property type="molecule type" value="Genomic_DNA"/>
</dbReference>
<dbReference type="Proteomes" id="UP001642409">
    <property type="component" value="Unassembled WGS sequence"/>
</dbReference>
<evidence type="ECO:0000313" key="3">
    <source>
        <dbReference type="Proteomes" id="UP001642409"/>
    </source>
</evidence>
<protein>
    <submittedName>
        <fullName evidence="2">Hypothetical_protein</fullName>
    </submittedName>
</protein>
<dbReference type="EMBL" id="CAXDID020000065">
    <property type="protein sequence ID" value="CAL6012056.1"/>
    <property type="molecule type" value="Genomic_DNA"/>
</dbReference>
<reference evidence="2 3" key="2">
    <citation type="submission" date="2024-07" db="EMBL/GenBank/DDBJ databases">
        <authorList>
            <person name="Akdeniz Z."/>
        </authorList>
    </citation>
    <scope>NUCLEOTIDE SEQUENCE [LARGE SCALE GENOMIC DNA]</scope>
</reference>
<proteinExistence type="predicted"/>
<name>A0AA86N6T3_9EUKA</name>
<evidence type="ECO:0000313" key="1">
    <source>
        <dbReference type="EMBL" id="CAI9914107.1"/>
    </source>
</evidence>
<accession>A0AA86N6T3</accession>
<sequence length="235" mass="26774">MNTILPSQLVDTIVKQFYVPRGAALECRVALQVMTLPDQLFQQLFVQLALELNASPSELTKTFFDCIVMKHLQTSKCPSNVTLKLEPKEPRFKQAAARAQSAASLDFQHRFAAALVDALSSCTGEARSFPDNAQLCKAVSQHFLQHGQAEFWKRVGKQISEKNCQQLRDYFQKSFLRCMYLECISGQDKLLLCRLIEQMEGQKPSAIADRFLEAVGAEKYFKRNIIMYVVNRKQK</sequence>
<reference evidence="1" key="1">
    <citation type="submission" date="2023-06" db="EMBL/GenBank/DDBJ databases">
        <authorList>
            <person name="Kurt Z."/>
        </authorList>
    </citation>
    <scope>NUCLEOTIDE SEQUENCE</scope>
</reference>
<dbReference type="AlphaFoldDB" id="A0AA86N6T3"/>
<organism evidence="1">
    <name type="scientific">Hexamita inflata</name>
    <dbReference type="NCBI Taxonomy" id="28002"/>
    <lineage>
        <taxon>Eukaryota</taxon>
        <taxon>Metamonada</taxon>
        <taxon>Diplomonadida</taxon>
        <taxon>Hexamitidae</taxon>
        <taxon>Hexamitinae</taxon>
        <taxon>Hexamita</taxon>
    </lineage>
</organism>
<evidence type="ECO:0000313" key="2">
    <source>
        <dbReference type="EMBL" id="CAL6012056.1"/>
    </source>
</evidence>
<keyword evidence="3" id="KW-1185">Reference proteome</keyword>
<gene>
    <name evidence="1" type="ORF">HINF_LOCUS1752</name>
    <name evidence="2" type="ORF">HINF_LOCUS23122</name>
</gene>